<evidence type="ECO:0000256" key="1">
    <source>
        <dbReference type="SAM" id="MobiDB-lite"/>
    </source>
</evidence>
<comment type="caution">
    <text evidence="2">The sequence shown here is derived from an EMBL/GenBank/DDBJ whole genome shotgun (WGS) entry which is preliminary data.</text>
</comment>
<dbReference type="EMBL" id="SPNV01000392">
    <property type="protein sequence ID" value="KAF5855728.1"/>
    <property type="molecule type" value="Genomic_DNA"/>
</dbReference>
<evidence type="ECO:0000313" key="2">
    <source>
        <dbReference type="EMBL" id="KAF5855728.1"/>
    </source>
</evidence>
<sequence>MRRSITKAQKDLAGSLTNTELGAQREADITSILANQEHLQARKTCRQTQSGGPLSVKDANNLIQSREIEEAGKERRKWKRKAKNATDKLAERATTEGLGDENQGENNSWVTGNNGQPLYRIDYGPGRA</sequence>
<feature type="compositionally biased region" description="Basic and acidic residues" evidence="1">
    <location>
        <begin position="84"/>
        <end position="94"/>
    </location>
</feature>
<organism evidence="2 3">
    <name type="scientific">Petromyces alliaceus</name>
    <name type="common">Aspergillus alliaceus</name>
    <dbReference type="NCBI Taxonomy" id="209559"/>
    <lineage>
        <taxon>Eukaryota</taxon>
        <taxon>Fungi</taxon>
        <taxon>Dikarya</taxon>
        <taxon>Ascomycota</taxon>
        <taxon>Pezizomycotina</taxon>
        <taxon>Eurotiomycetes</taxon>
        <taxon>Eurotiomycetidae</taxon>
        <taxon>Eurotiales</taxon>
        <taxon>Aspergillaceae</taxon>
        <taxon>Aspergillus</taxon>
        <taxon>Aspergillus subgen. Circumdati</taxon>
    </lineage>
</organism>
<keyword evidence="3" id="KW-1185">Reference proteome</keyword>
<evidence type="ECO:0000313" key="3">
    <source>
        <dbReference type="Proteomes" id="UP000541154"/>
    </source>
</evidence>
<name>A0A8H5ZRY2_PETAA</name>
<dbReference type="AlphaFoldDB" id="A0A8H5ZRY2"/>
<protein>
    <submittedName>
        <fullName evidence="2">Uncharacterized protein</fullName>
    </submittedName>
</protein>
<reference evidence="2 3" key="1">
    <citation type="submission" date="2019-04" db="EMBL/GenBank/DDBJ databases">
        <title>Aspergillus burnettii sp. nov., novel species from soil in southeast Queensland.</title>
        <authorList>
            <person name="Gilchrist C.L.M."/>
            <person name="Pitt J.I."/>
            <person name="Lange L."/>
            <person name="Lacey H.J."/>
            <person name="Vuong D."/>
            <person name="Midgley D.J."/>
            <person name="Greenfield P."/>
            <person name="Bradbury M."/>
            <person name="Lacey E."/>
            <person name="Busk P.K."/>
            <person name="Pilgaard B."/>
            <person name="Chooi Y.H."/>
            <person name="Piggott A.M."/>
        </authorList>
    </citation>
    <scope>NUCLEOTIDE SEQUENCE [LARGE SCALE GENOMIC DNA]</scope>
    <source>
        <strain evidence="2 3">FRR 5400</strain>
    </source>
</reference>
<feature type="region of interest" description="Disordered" evidence="1">
    <location>
        <begin position="71"/>
        <end position="128"/>
    </location>
</feature>
<accession>A0A8H5ZRY2</accession>
<feature type="compositionally biased region" description="Basic residues" evidence="1">
    <location>
        <begin position="74"/>
        <end position="83"/>
    </location>
</feature>
<gene>
    <name evidence="2" type="ORF">ETB97_008564</name>
</gene>
<proteinExistence type="predicted"/>
<feature type="compositionally biased region" description="Polar residues" evidence="1">
    <location>
        <begin position="104"/>
        <end position="116"/>
    </location>
</feature>
<dbReference type="Proteomes" id="UP000541154">
    <property type="component" value="Unassembled WGS sequence"/>
</dbReference>